<keyword evidence="3" id="KW-1185">Reference proteome</keyword>
<evidence type="ECO:0000313" key="2">
    <source>
        <dbReference type="EMBL" id="CAC5370435.1"/>
    </source>
</evidence>
<dbReference type="EMBL" id="CACVKT020001698">
    <property type="protein sequence ID" value="CAC5370435.1"/>
    <property type="molecule type" value="Genomic_DNA"/>
</dbReference>
<gene>
    <name evidence="2" type="ORF">MCOR_9278</name>
</gene>
<dbReference type="InterPro" id="IPR011044">
    <property type="entry name" value="Quino_amine_DH_bsu"/>
</dbReference>
<evidence type="ECO:0008006" key="4">
    <source>
        <dbReference type="Google" id="ProtNLM"/>
    </source>
</evidence>
<organism evidence="2 3">
    <name type="scientific">Mytilus coruscus</name>
    <name type="common">Sea mussel</name>
    <dbReference type="NCBI Taxonomy" id="42192"/>
    <lineage>
        <taxon>Eukaryota</taxon>
        <taxon>Metazoa</taxon>
        <taxon>Spiralia</taxon>
        <taxon>Lophotrochozoa</taxon>
        <taxon>Mollusca</taxon>
        <taxon>Bivalvia</taxon>
        <taxon>Autobranchia</taxon>
        <taxon>Pteriomorphia</taxon>
        <taxon>Mytilida</taxon>
        <taxon>Mytiloidea</taxon>
        <taxon>Mytilidae</taxon>
        <taxon>Mytilinae</taxon>
        <taxon>Mytilus</taxon>
    </lineage>
</organism>
<protein>
    <recommendedName>
        <fullName evidence="4">TRIM2_3</fullName>
    </recommendedName>
</protein>
<dbReference type="Gene3D" id="2.120.10.30">
    <property type="entry name" value="TolB, C-terminal domain"/>
    <property type="match status" value="1"/>
</dbReference>
<evidence type="ECO:0000313" key="3">
    <source>
        <dbReference type="Proteomes" id="UP000507470"/>
    </source>
</evidence>
<dbReference type="SUPFAM" id="SSF50969">
    <property type="entry name" value="YVTN repeat-like/Quinoprotein amine dehydrogenase"/>
    <property type="match status" value="1"/>
</dbReference>
<dbReference type="GO" id="GO:0061630">
    <property type="term" value="F:ubiquitin protein ligase activity"/>
    <property type="evidence" value="ECO:0007669"/>
    <property type="project" value="TreeGrafter"/>
</dbReference>
<feature type="coiled-coil region" evidence="1">
    <location>
        <begin position="123"/>
        <end position="150"/>
    </location>
</feature>
<dbReference type="PANTHER" id="PTHR24104:SF25">
    <property type="entry name" value="PROTEIN LIN-41"/>
    <property type="match status" value="1"/>
</dbReference>
<dbReference type="GO" id="GO:0008270">
    <property type="term" value="F:zinc ion binding"/>
    <property type="evidence" value="ECO:0007669"/>
    <property type="project" value="UniProtKB-KW"/>
</dbReference>
<keyword evidence="1" id="KW-0175">Coiled coil</keyword>
<proteinExistence type="predicted"/>
<dbReference type="Proteomes" id="UP000507470">
    <property type="component" value="Unassembled WGS sequence"/>
</dbReference>
<dbReference type="InterPro" id="IPR050952">
    <property type="entry name" value="TRIM-NHL_E3_ligases"/>
</dbReference>
<dbReference type="OrthoDB" id="6173648at2759"/>
<name>A0A6J8AN15_MYTCO</name>
<dbReference type="GO" id="GO:0000209">
    <property type="term" value="P:protein polyubiquitination"/>
    <property type="evidence" value="ECO:0007669"/>
    <property type="project" value="TreeGrafter"/>
</dbReference>
<accession>A0A6J8AN15</accession>
<dbReference type="PANTHER" id="PTHR24104">
    <property type="entry name" value="E3 UBIQUITIN-PROTEIN LIGASE NHLRC1-RELATED"/>
    <property type="match status" value="1"/>
</dbReference>
<dbReference type="GO" id="GO:0043161">
    <property type="term" value="P:proteasome-mediated ubiquitin-dependent protein catabolic process"/>
    <property type="evidence" value="ECO:0007669"/>
    <property type="project" value="TreeGrafter"/>
</dbReference>
<reference evidence="2 3" key="1">
    <citation type="submission" date="2020-06" db="EMBL/GenBank/DDBJ databases">
        <authorList>
            <person name="Li R."/>
            <person name="Bekaert M."/>
        </authorList>
    </citation>
    <scope>NUCLEOTIDE SEQUENCE [LARGE SCALE GENOMIC DNA]</scope>
    <source>
        <strain evidence="3">wild</strain>
    </source>
</reference>
<dbReference type="AlphaFoldDB" id="A0A6J8AN15"/>
<evidence type="ECO:0000256" key="1">
    <source>
        <dbReference type="SAM" id="Coils"/>
    </source>
</evidence>
<sequence>MREVQNDFLSKVKSELIFTTLSEDPWTPHQKYYVGYVTPSISRKVQISGARSVTMKSLEDIQSNIDNVVKDRQSNLIKIKEQRHHILAGIQKLRKRINSHFDKIEQDIEKELNASECDLKRKIEDLLNGLKEKRESIAVLQSNISDLKNHASDLQTFTGSKKLVEKIESEETYVQSISEDGRLKQFSLKCTYNEGIENLLQSIASFGSILMESSSPSVEIKLKKNEQAQIMSFGFNPKSVDNVRATLLRKVELPKGNSTDEYNITGCAIFPNGKFIFTDCDLNKRLVILNKDGSLDCEIPLSELMPFDVACIDDTTVAFTVWDSSEIFIFDLRSKSAKKQIETNKVCFGITYENGMIYYCNEKHLGVVKLIGSRLTTILKFDKLMSYITSSGEMIYFTDYHTNAVFCFNVKGQKIWEYKEKSVLDGPNGVAVDKNGIVYVASENRNCIVAISPDGEKAVNFLSSADGIKKPYKIFCDNKRDLLLVTGFYGNCALFEII</sequence>
<dbReference type="InterPro" id="IPR011042">
    <property type="entry name" value="6-blade_b-propeller_TolB-like"/>
</dbReference>